<dbReference type="Proteomes" id="UP000693970">
    <property type="component" value="Unassembled WGS sequence"/>
</dbReference>
<dbReference type="Pfam" id="PF14108">
    <property type="entry name" value="ABA4-like"/>
    <property type="match status" value="1"/>
</dbReference>
<proteinExistence type="predicted"/>
<evidence type="ECO:0000313" key="3">
    <source>
        <dbReference type="Proteomes" id="UP000693970"/>
    </source>
</evidence>
<name>A0A9K3PIF8_9STRA</name>
<dbReference type="EMBL" id="JAGRRH010000020">
    <property type="protein sequence ID" value="KAG7348430.1"/>
    <property type="molecule type" value="Genomic_DNA"/>
</dbReference>
<dbReference type="OrthoDB" id="5523505at2759"/>
<feature type="transmembrane region" description="Helical" evidence="1">
    <location>
        <begin position="28"/>
        <end position="48"/>
    </location>
</feature>
<dbReference type="InterPro" id="IPR025461">
    <property type="entry name" value="ABA4-like"/>
</dbReference>
<sequence length="103" mass="11505">MLDPKENPPDIDFNTLEGIATLFQDPNVIFPAWIHYIVFDLLVSRMIVLDSVQRGASMKIHSLIVVPCVFCTFMFGPTGFLGYMILRQVCLPASTGGEKTKIL</sequence>
<protein>
    <submittedName>
        <fullName evidence="2">Uncharacterized protein</fullName>
    </submittedName>
</protein>
<evidence type="ECO:0000256" key="1">
    <source>
        <dbReference type="SAM" id="Phobius"/>
    </source>
</evidence>
<comment type="caution">
    <text evidence="2">The sequence shown here is derived from an EMBL/GenBank/DDBJ whole genome shotgun (WGS) entry which is preliminary data.</text>
</comment>
<organism evidence="2 3">
    <name type="scientific">Nitzschia inconspicua</name>
    <dbReference type="NCBI Taxonomy" id="303405"/>
    <lineage>
        <taxon>Eukaryota</taxon>
        <taxon>Sar</taxon>
        <taxon>Stramenopiles</taxon>
        <taxon>Ochrophyta</taxon>
        <taxon>Bacillariophyta</taxon>
        <taxon>Bacillariophyceae</taxon>
        <taxon>Bacillariophycidae</taxon>
        <taxon>Bacillariales</taxon>
        <taxon>Bacillariaceae</taxon>
        <taxon>Nitzschia</taxon>
    </lineage>
</organism>
<keyword evidence="1" id="KW-1133">Transmembrane helix</keyword>
<feature type="transmembrane region" description="Helical" evidence="1">
    <location>
        <begin position="60"/>
        <end position="86"/>
    </location>
</feature>
<gene>
    <name evidence="2" type="ORF">IV203_017135</name>
</gene>
<dbReference type="AlphaFoldDB" id="A0A9K3PIF8"/>
<reference evidence="2" key="1">
    <citation type="journal article" date="2021" name="Sci. Rep.">
        <title>Diploid genomic architecture of Nitzschia inconspicua, an elite biomass production diatom.</title>
        <authorList>
            <person name="Oliver A."/>
            <person name="Podell S."/>
            <person name="Pinowska A."/>
            <person name="Traller J.C."/>
            <person name="Smith S.R."/>
            <person name="McClure R."/>
            <person name="Beliaev A."/>
            <person name="Bohutskyi P."/>
            <person name="Hill E.A."/>
            <person name="Rabines A."/>
            <person name="Zheng H."/>
            <person name="Allen L.Z."/>
            <person name="Kuo A."/>
            <person name="Grigoriev I.V."/>
            <person name="Allen A.E."/>
            <person name="Hazlebeck D."/>
            <person name="Allen E.E."/>
        </authorList>
    </citation>
    <scope>NUCLEOTIDE SEQUENCE</scope>
    <source>
        <strain evidence="2">Hildebrandi</strain>
    </source>
</reference>
<keyword evidence="1" id="KW-0812">Transmembrane</keyword>
<keyword evidence="1" id="KW-0472">Membrane</keyword>
<keyword evidence="3" id="KW-1185">Reference proteome</keyword>
<evidence type="ECO:0000313" key="2">
    <source>
        <dbReference type="EMBL" id="KAG7348430.1"/>
    </source>
</evidence>
<reference evidence="2" key="2">
    <citation type="submission" date="2021-04" db="EMBL/GenBank/DDBJ databases">
        <authorList>
            <person name="Podell S."/>
        </authorList>
    </citation>
    <scope>NUCLEOTIDE SEQUENCE</scope>
    <source>
        <strain evidence="2">Hildebrandi</strain>
    </source>
</reference>
<accession>A0A9K3PIF8</accession>